<dbReference type="Pfam" id="PF08282">
    <property type="entry name" value="Hydrolase_3"/>
    <property type="match status" value="1"/>
</dbReference>
<protein>
    <recommendedName>
        <fullName evidence="6 11">3-deoxy-D-manno-octulosonate 8-phosphate phosphatase KdsC</fullName>
        <ecNumber evidence="5 11">3.1.3.45</ecNumber>
    </recommendedName>
    <alternativeName>
        <fullName evidence="10 11">KDO 8-P phosphatase</fullName>
    </alternativeName>
</protein>
<comment type="caution">
    <text evidence="13">The sequence shown here is derived from an EMBL/GenBank/DDBJ whole genome shotgun (WGS) entry which is preliminary data.</text>
</comment>
<dbReference type="OrthoDB" id="9805604at2"/>
<evidence type="ECO:0000256" key="7">
    <source>
        <dbReference type="ARBA" id="ARBA00022723"/>
    </source>
</evidence>
<dbReference type="FunFam" id="3.40.50.1000:FF:000029">
    <property type="entry name" value="3-deoxy-D-manno-octulosonate 8-phosphate phosphatase KdsC"/>
    <property type="match status" value="1"/>
</dbReference>
<evidence type="ECO:0000256" key="8">
    <source>
        <dbReference type="ARBA" id="ARBA00022801"/>
    </source>
</evidence>
<dbReference type="CDD" id="cd01630">
    <property type="entry name" value="HAD_KDO-like"/>
    <property type="match status" value="1"/>
</dbReference>
<gene>
    <name evidence="13" type="ORF">TPSD3_14955</name>
</gene>
<dbReference type="InterPro" id="IPR023214">
    <property type="entry name" value="HAD_sf"/>
</dbReference>
<comment type="function">
    <text evidence="11">Catalyzes the hydrolysis of 3-deoxy-D-manno-octulosonate 8-phosphate (KDO 8-P) to 3-deoxy-D-manno-octulosonate (KDO) and inorganic phosphate.</text>
</comment>
<dbReference type="Proteomes" id="UP000194798">
    <property type="component" value="Unassembled WGS sequence"/>
</dbReference>
<comment type="subunit">
    <text evidence="4 11">Homotetramer.</text>
</comment>
<dbReference type="AlphaFoldDB" id="A0A251X4X2"/>
<dbReference type="NCBIfam" id="TIGR01662">
    <property type="entry name" value="HAD-SF-IIIA"/>
    <property type="match status" value="1"/>
</dbReference>
<feature type="binding site" evidence="12">
    <location>
        <position position="113"/>
    </location>
    <ligand>
        <name>Mg(2+)</name>
        <dbReference type="ChEBI" id="CHEBI:18420"/>
    </ligand>
</feature>
<dbReference type="InterPro" id="IPR006549">
    <property type="entry name" value="HAD-SF_hydro_IIIA"/>
</dbReference>
<dbReference type="GO" id="GO:0046872">
    <property type="term" value="F:metal ion binding"/>
    <property type="evidence" value="ECO:0007669"/>
    <property type="project" value="UniProtKB-UniRule"/>
</dbReference>
<dbReference type="SUPFAM" id="SSF56784">
    <property type="entry name" value="HAD-like"/>
    <property type="match status" value="1"/>
</dbReference>
<dbReference type="InterPro" id="IPR010023">
    <property type="entry name" value="KdsC_fam"/>
</dbReference>
<dbReference type="EMBL" id="MSLT01000023">
    <property type="protein sequence ID" value="OUD12405.1"/>
    <property type="molecule type" value="Genomic_DNA"/>
</dbReference>
<reference evidence="13 14" key="1">
    <citation type="submission" date="2016-12" db="EMBL/GenBank/DDBJ databases">
        <title>Thioflexothrix psekupsii D3 genome sequencing and assembly.</title>
        <authorList>
            <person name="Fomenkov A."/>
            <person name="Vincze T."/>
            <person name="Grabovich M."/>
            <person name="Anton B.P."/>
            <person name="Dubinina G."/>
            <person name="Orlova M."/>
            <person name="Belousova E."/>
            <person name="Roberts R.J."/>
        </authorList>
    </citation>
    <scope>NUCLEOTIDE SEQUENCE [LARGE SCALE GENOMIC DNA]</scope>
    <source>
        <strain evidence="13">D3</strain>
    </source>
</reference>
<dbReference type="GO" id="GO:0009103">
    <property type="term" value="P:lipopolysaccharide biosynthetic process"/>
    <property type="evidence" value="ECO:0007669"/>
    <property type="project" value="UniProtKB-UniRule"/>
</dbReference>
<proteinExistence type="inferred from homology"/>
<evidence type="ECO:0000256" key="3">
    <source>
        <dbReference type="ARBA" id="ARBA00005893"/>
    </source>
</evidence>
<evidence type="ECO:0000256" key="6">
    <source>
        <dbReference type="ARBA" id="ARBA00020092"/>
    </source>
</evidence>
<evidence type="ECO:0000256" key="5">
    <source>
        <dbReference type="ARBA" id="ARBA00013066"/>
    </source>
</evidence>
<dbReference type="NCBIfam" id="TIGR01670">
    <property type="entry name" value="KdsC-phosphatas"/>
    <property type="match status" value="1"/>
</dbReference>
<keyword evidence="8 11" id="KW-0378">Hydrolase</keyword>
<dbReference type="PANTHER" id="PTHR21485">
    <property type="entry name" value="HAD SUPERFAMILY MEMBERS CMAS AND KDSC"/>
    <property type="match status" value="1"/>
</dbReference>
<feature type="binding site" evidence="12">
    <location>
        <position position="20"/>
    </location>
    <ligand>
        <name>Mg(2+)</name>
        <dbReference type="ChEBI" id="CHEBI:18420"/>
    </ligand>
</feature>
<dbReference type="GO" id="GO:0008781">
    <property type="term" value="F:N-acylneuraminate cytidylyltransferase activity"/>
    <property type="evidence" value="ECO:0007669"/>
    <property type="project" value="TreeGrafter"/>
</dbReference>
<comment type="similarity">
    <text evidence="3 11">Belongs to the KdsC family.</text>
</comment>
<dbReference type="SFLD" id="SFLDG01136">
    <property type="entry name" value="C1.6:_Phosphoserine_Phosphatas"/>
    <property type="match status" value="1"/>
</dbReference>
<dbReference type="Gene3D" id="3.40.50.1000">
    <property type="entry name" value="HAD superfamily/HAD-like"/>
    <property type="match status" value="1"/>
</dbReference>
<dbReference type="PANTHER" id="PTHR21485:SF3">
    <property type="entry name" value="N-ACYLNEURAMINATE CYTIDYLYLTRANSFERASE"/>
    <property type="match status" value="1"/>
</dbReference>
<keyword evidence="9 11" id="KW-0460">Magnesium</keyword>
<evidence type="ECO:0000313" key="13">
    <source>
        <dbReference type="EMBL" id="OUD12405.1"/>
    </source>
</evidence>
<accession>A0A251X4X2</accession>
<evidence type="ECO:0000256" key="12">
    <source>
        <dbReference type="PIRSR" id="PIRSR006118-2"/>
    </source>
</evidence>
<evidence type="ECO:0000313" key="14">
    <source>
        <dbReference type="Proteomes" id="UP000194798"/>
    </source>
</evidence>
<keyword evidence="11" id="KW-0448">Lipopolysaccharide biosynthesis</keyword>
<comment type="catalytic activity">
    <reaction evidence="1 11">
        <text>3-deoxy-alpha-D-manno-2-octulosonate-8-phosphate + H2O = 3-deoxy-alpha-D-manno-oct-2-ulosonate + phosphate</text>
        <dbReference type="Rhea" id="RHEA:11500"/>
        <dbReference type="ChEBI" id="CHEBI:15377"/>
        <dbReference type="ChEBI" id="CHEBI:43474"/>
        <dbReference type="ChEBI" id="CHEBI:85985"/>
        <dbReference type="ChEBI" id="CHEBI:85986"/>
        <dbReference type="EC" id="3.1.3.45"/>
    </reaction>
</comment>
<evidence type="ECO:0000256" key="2">
    <source>
        <dbReference type="ARBA" id="ARBA00001946"/>
    </source>
</evidence>
<dbReference type="GO" id="GO:0019143">
    <property type="term" value="F:3-deoxy-manno-octulosonate-8-phosphatase activity"/>
    <property type="evidence" value="ECO:0007669"/>
    <property type="project" value="UniProtKB-UniRule"/>
</dbReference>
<feature type="binding site" evidence="12">
    <location>
        <position position="22"/>
    </location>
    <ligand>
        <name>substrate</name>
    </ligand>
</feature>
<dbReference type="SFLD" id="SFLDG01138">
    <property type="entry name" value="C1.6.2:_Deoxy-d-mannose-octulo"/>
    <property type="match status" value="1"/>
</dbReference>
<organism evidence="13 14">
    <name type="scientific">Thioflexithrix psekupsensis</name>
    <dbReference type="NCBI Taxonomy" id="1570016"/>
    <lineage>
        <taxon>Bacteria</taxon>
        <taxon>Pseudomonadati</taxon>
        <taxon>Pseudomonadota</taxon>
        <taxon>Gammaproteobacteria</taxon>
        <taxon>Thiotrichales</taxon>
        <taxon>Thioflexithrix</taxon>
    </lineage>
</organism>
<dbReference type="InterPro" id="IPR036412">
    <property type="entry name" value="HAD-like_sf"/>
</dbReference>
<dbReference type="SFLD" id="SFLDS00003">
    <property type="entry name" value="Haloacid_Dehalogenase"/>
    <property type="match status" value="1"/>
</dbReference>
<keyword evidence="7 11" id="KW-0479">Metal-binding</keyword>
<dbReference type="InterPro" id="IPR050793">
    <property type="entry name" value="CMP-NeuNAc_synthase"/>
</dbReference>
<evidence type="ECO:0000256" key="11">
    <source>
        <dbReference type="PIRNR" id="PIRNR006118"/>
    </source>
</evidence>
<evidence type="ECO:0000256" key="10">
    <source>
        <dbReference type="ARBA" id="ARBA00031051"/>
    </source>
</evidence>
<dbReference type="EC" id="3.1.3.45" evidence="5 11"/>
<evidence type="ECO:0000256" key="1">
    <source>
        <dbReference type="ARBA" id="ARBA00000898"/>
    </source>
</evidence>
<sequence length="178" mass="19365">MTIPADILQKAAQVRLMIFDVDGVLTDGRLYLGAQGEEYKAFYARDGLGMKLLQASGVELAIITGRSSPVVLHRMESLDIRYVYQGQLQKLPALLDLCAQLQLSPTQVAYLGDDINDVPVLRKVGLPLAVGDAAAAILPYVAWQVQAHGGRGAAREVCELIMTAQGTLNEQLARYDIR</sequence>
<comment type="cofactor">
    <cofactor evidence="2 11 12">
        <name>Mg(2+)</name>
        <dbReference type="ChEBI" id="CHEBI:18420"/>
    </cofactor>
</comment>
<evidence type="ECO:0000256" key="9">
    <source>
        <dbReference type="ARBA" id="ARBA00022842"/>
    </source>
</evidence>
<name>A0A251X4X2_9GAMM</name>
<dbReference type="PIRSF" id="PIRSF006118">
    <property type="entry name" value="KDO8-P_Ptase"/>
    <property type="match status" value="1"/>
</dbReference>
<evidence type="ECO:0000256" key="4">
    <source>
        <dbReference type="ARBA" id="ARBA00011881"/>
    </source>
</evidence>
<dbReference type="RefSeq" id="WP_086489354.1">
    <property type="nucleotide sequence ID" value="NZ_MSLT01000023.1"/>
</dbReference>
<keyword evidence="14" id="KW-1185">Reference proteome</keyword>